<accession>A0A1Y2I2R2</accession>
<dbReference type="Proteomes" id="UP000193411">
    <property type="component" value="Unassembled WGS sequence"/>
</dbReference>
<name>A0A1Y2I2R2_9FUNG</name>
<proteinExistence type="predicted"/>
<feature type="non-terminal residue" evidence="2">
    <location>
        <position position="1"/>
    </location>
</feature>
<reference evidence="2 3" key="1">
    <citation type="submission" date="2016-07" db="EMBL/GenBank/DDBJ databases">
        <title>Pervasive Adenine N6-methylation of Active Genes in Fungi.</title>
        <authorList>
            <consortium name="DOE Joint Genome Institute"/>
            <person name="Mondo S.J."/>
            <person name="Dannebaum R.O."/>
            <person name="Kuo R.C."/>
            <person name="Labutti K."/>
            <person name="Haridas S."/>
            <person name="Kuo A."/>
            <person name="Salamov A."/>
            <person name="Ahrendt S.R."/>
            <person name="Lipzen A."/>
            <person name="Sullivan W."/>
            <person name="Andreopoulos W.B."/>
            <person name="Clum A."/>
            <person name="Lindquist E."/>
            <person name="Daum C."/>
            <person name="Ramamoorthy G.K."/>
            <person name="Gryganskyi A."/>
            <person name="Culley D."/>
            <person name="Magnuson J.K."/>
            <person name="James T.Y."/>
            <person name="O'Malley M.A."/>
            <person name="Stajich J.E."/>
            <person name="Spatafora J.W."/>
            <person name="Visel A."/>
            <person name="Grigoriev I.V."/>
        </authorList>
    </citation>
    <scope>NUCLEOTIDE SEQUENCE [LARGE SCALE GENOMIC DNA]</scope>
    <source>
        <strain evidence="2 3">PL171</strain>
    </source>
</reference>
<dbReference type="AlphaFoldDB" id="A0A1Y2I2R2"/>
<sequence>RKCQEDGPTTQSNDQLSQALNAGDDATASAGFGGQHQSAFQQQDAFSVVDYGTGSGDQLQAALNATPFQPTNVDASGEVASNAVVGSGIY</sequence>
<gene>
    <name evidence="2" type="ORF">BCR44DRAFT_51033</name>
</gene>
<protein>
    <submittedName>
        <fullName evidence="2">Uncharacterized protein</fullName>
    </submittedName>
</protein>
<evidence type="ECO:0000313" key="3">
    <source>
        <dbReference type="Proteomes" id="UP000193411"/>
    </source>
</evidence>
<dbReference type="EMBL" id="MCFL01000004">
    <property type="protein sequence ID" value="ORZ39692.1"/>
    <property type="molecule type" value="Genomic_DNA"/>
</dbReference>
<keyword evidence="3" id="KW-1185">Reference proteome</keyword>
<feature type="region of interest" description="Disordered" evidence="1">
    <location>
        <begin position="1"/>
        <end position="36"/>
    </location>
</feature>
<comment type="caution">
    <text evidence="2">The sequence shown here is derived from an EMBL/GenBank/DDBJ whole genome shotgun (WGS) entry which is preliminary data.</text>
</comment>
<feature type="compositionally biased region" description="Polar residues" evidence="1">
    <location>
        <begin position="7"/>
        <end position="20"/>
    </location>
</feature>
<evidence type="ECO:0000313" key="2">
    <source>
        <dbReference type="EMBL" id="ORZ39692.1"/>
    </source>
</evidence>
<organism evidence="2 3">
    <name type="scientific">Catenaria anguillulae PL171</name>
    <dbReference type="NCBI Taxonomy" id="765915"/>
    <lineage>
        <taxon>Eukaryota</taxon>
        <taxon>Fungi</taxon>
        <taxon>Fungi incertae sedis</taxon>
        <taxon>Blastocladiomycota</taxon>
        <taxon>Blastocladiomycetes</taxon>
        <taxon>Blastocladiales</taxon>
        <taxon>Catenariaceae</taxon>
        <taxon>Catenaria</taxon>
    </lineage>
</organism>
<evidence type="ECO:0000256" key="1">
    <source>
        <dbReference type="SAM" id="MobiDB-lite"/>
    </source>
</evidence>